<keyword evidence="3" id="KW-0805">Transcription regulation</keyword>
<dbReference type="InterPro" id="IPR036638">
    <property type="entry name" value="HLH_DNA-bd_sf"/>
</dbReference>
<dbReference type="InterPro" id="IPR011598">
    <property type="entry name" value="bHLH_dom"/>
</dbReference>
<sequence>MDNFISPFLSQPSWPDNSVLPWDGVVVSQINSLLADSFDAYQEEKKNPSPLMVSSSHVNGIPVAEDYLFEVYGEDMKNNCSWMVTSSHVDEIATDEDFNKHAQDGTCVLSSHVNEVLVPDCNTTIESVLSPCSLPISSSIERDFTKLPSFPPFSNPTTWYSDVSSFIEHGHFHGIGFQGAECDSNVLNKTCFENGHFTHLDSVATASLNPTDNLEVQDPDFPYFSSEKHINLAAETLQLTKDENEMQDIYPSSFPREEIVSSRQTGIQTYKQISGSQSQQINNNTYGSNGAMKPRVRARRGQATDPHSIAERLRRERIADRMKNLQELVPNSKKTDKASMLDEIIDYVKFLQLQVKILSMSRLGAAGAVVPLLTDGQVEGFGTLLSSPEEAFNLSDTEDNLAFEQEVVKLMETNVTAAMQYLQDKGLCLMPIALATAISNHKGSSSAAIPPERMKDGVTYEAISRSSQGPSSCNGALVKQEAPAQIPNEAKIAI</sequence>
<evidence type="ECO:0000313" key="8">
    <source>
        <dbReference type="EMBL" id="KAG6521371.1"/>
    </source>
</evidence>
<evidence type="ECO:0000256" key="6">
    <source>
        <dbReference type="ARBA" id="ARBA00023242"/>
    </source>
</evidence>
<comment type="caution">
    <text evidence="8">The sequence shown here is derived from an EMBL/GenBank/DDBJ whole genome shotgun (WGS) entry which is preliminary data.</text>
</comment>
<dbReference type="Proteomes" id="UP000734854">
    <property type="component" value="Unassembled WGS sequence"/>
</dbReference>
<proteinExistence type="inferred from homology"/>
<dbReference type="GO" id="GO:0005634">
    <property type="term" value="C:nucleus"/>
    <property type="evidence" value="ECO:0007669"/>
    <property type="project" value="UniProtKB-SubCell"/>
</dbReference>
<keyword evidence="9" id="KW-1185">Reference proteome</keyword>
<dbReference type="PANTHER" id="PTHR16223">
    <property type="entry name" value="TRANSCRIPTION FACTOR BHLH83-RELATED"/>
    <property type="match status" value="1"/>
</dbReference>
<protein>
    <recommendedName>
        <fullName evidence="7">BHLH domain-containing protein</fullName>
    </recommendedName>
</protein>
<evidence type="ECO:0000256" key="2">
    <source>
        <dbReference type="ARBA" id="ARBA00005510"/>
    </source>
</evidence>
<dbReference type="Gene3D" id="4.10.280.10">
    <property type="entry name" value="Helix-loop-helix DNA-binding domain"/>
    <property type="match status" value="1"/>
</dbReference>
<dbReference type="FunFam" id="4.10.280.10:FF:000017">
    <property type="entry name" value="Transcription factor bHLH66"/>
    <property type="match status" value="1"/>
</dbReference>
<evidence type="ECO:0000256" key="5">
    <source>
        <dbReference type="ARBA" id="ARBA00023163"/>
    </source>
</evidence>
<evidence type="ECO:0000256" key="3">
    <source>
        <dbReference type="ARBA" id="ARBA00023015"/>
    </source>
</evidence>
<dbReference type="SMART" id="SM00353">
    <property type="entry name" value="HLH"/>
    <property type="match status" value="1"/>
</dbReference>
<dbReference type="GO" id="GO:0046983">
    <property type="term" value="F:protein dimerization activity"/>
    <property type="evidence" value="ECO:0007669"/>
    <property type="project" value="InterPro"/>
</dbReference>
<dbReference type="PROSITE" id="PS50888">
    <property type="entry name" value="BHLH"/>
    <property type="match status" value="1"/>
</dbReference>
<evidence type="ECO:0000256" key="1">
    <source>
        <dbReference type="ARBA" id="ARBA00004123"/>
    </source>
</evidence>
<evidence type="ECO:0000259" key="7">
    <source>
        <dbReference type="PROSITE" id="PS50888"/>
    </source>
</evidence>
<accession>A0A8J5LIT2</accession>
<comment type="subcellular location">
    <subcellularLocation>
        <location evidence="1">Nucleus</location>
    </subcellularLocation>
</comment>
<dbReference type="GO" id="GO:0000978">
    <property type="term" value="F:RNA polymerase II cis-regulatory region sequence-specific DNA binding"/>
    <property type="evidence" value="ECO:0007669"/>
    <property type="project" value="TreeGrafter"/>
</dbReference>
<reference evidence="8 9" key="1">
    <citation type="submission" date="2020-08" db="EMBL/GenBank/DDBJ databases">
        <title>Plant Genome Project.</title>
        <authorList>
            <person name="Zhang R.-G."/>
        </authorList>
    </citation>
    <scope>NUCLEOTIDE SEQUENCE [LARGE SCALE GENOMIC DNA]</scope>
    <source>
        <tissue evidence="8">Rhizome</tissue>
    </source>
</reference>
<dbReference type="InterPro" id="IPR045843">
    <property type="entry name" value="IND-like"/>
</dbReference>
<keyword evidence="4" id="KW-0238">DNA-binding</keyword>
<dbReference type="GO" id="GO:0000981">
    <property type="term" value="F:DNA-binding transcription factor activity, RNA polymerase II-specific"/>
    <property type="evidence" value="ECO:0007669"/>
    <property type="project" value="TreeGrafter"/>
</dbReference>
<keyword evidence="6" id="KW-0539">Nucleus</keyword>
<dbReference type="SUPFAM" id="SSF47459">
    <property type="entry name" value="HLH, helix-loop-helix DNA-binding domain"/>
    <property type="match status" value="1"/>
</dbReference>
<evidence type="ECO:0000256" key="4">
    <source>
        <dbReference type="ARBA" id="ARBA00023125"/>
    </source>
</evidence>
<name>A0A8J5LIT2_ZINOF</name>
<evidence type="ECO:0000313" key="9">
    <source>
        <dbReference type="Proteomes" id="UP000734854"/>
    </source>
</evidence>
<dbReference type="Pfam" id="PF00010">
    <property type="entry name" value="HLH"/>
    <property type="match status" value="1"/>
</dbReference>
<dbReference type="EMBL" id="JACMSC010000005">
    <property type="protein sequence ID" value="KAG6521371.1"/>
    <property type="molecule type" value="Genomic_DNA"/>
</dbReference>
<comment type="similarity">
    <text evidence="2">Belongs to the bHLH protein family.</text>
</comment>
<gene>
    <name evidence="8" type="ORF">ZIOFF_018487</name>
</gene>
<keyword evidence="5" id="KW-0804">Transcription</keyword>
<feature type="domain" description="BHLH" evidence="7">
    <location>
        <begin position="302"/>
        <end position="351"/>
    </location>
</feature>
<organism evidence="8 9">
    <name type="scientific">Zingiber officinale</name>
    <name type="common">Ginger</name>
    <name type="synonym">Amomum zingiber</name>
    <dbReference type="NCBI Taxonomy" id="94328"/>
    <lineage>
        <taxon>Eukaryota</taxon>
        <taxon>Viridiplantae</taxon>
        <taxon>Streptophyta</taxon>
        <taxon>Embryophyta</taxon>
        <taxon>Tracheophyta</taxon>
        <taxon>Spermatophyta</taxon>
        <taxon>Magnoliopsida</taxon>
        <taxon>Liliopsida</taxon>
        <taxon>Zingiberales</taxon>
        <taxon>Zingiberaceae</taxon>
        <taxon>Zingiber</taxon>
    </lineage>
</organism>
<dbReference type="GO" id="GO:0080147">
    <property type="term" value="P:root hair cell development"/>
    <property type="evidence" value="ECO:0007669"/>
    <property type="project" value="UniProtKB-ARBA"/>
</dbReference>
<dbReference type="AlphaFoldDB" id="A0A8J5LIT2"/>
<dbReference type="PANTHER" id="PTHR16223:SF215">
    <property type="entry name" value="OS02G0564700 PROTEIN"/>
    <property type="match status" value="1"/>
</dbReference>